<reference evidence="3" key="1">
    <citation type="submission" date="2016-03" db="EMBL/GenBank/DDBJ databases">
        <authorList>
            <person name="Lee Y.-S."/>
            <person name="Choi Y.-L."/>
        </authorList>
    </citation>
    <scope>NUCLEOTIDE SEQUENCE [LARGE SCALE GENOMIC DNA]</scope>
    <source>
        <strain evidence="3">DAU221</strain>
    </source>
</reference>
<dbReference type="AlphaFoldDB" id="A0A143HPS2"/>
<accession>A0A143HPS2</accession>
<dbReference type="KEGG" id="mthd:A3224_13760"/>
<proteinExistence type="predicted"/>
<sequence>MGDVMSKNLVLVLSFLLSVSGFVRAEDEIICDEVSQYKGKITNNLDSYDVFSDLVDAGEIYIPNGQEMHPSVGLKLLIQGGTYRMPVDISRWKKKIEDLEGIMKTMRVKKFKADMNNNGDMEDVVQVAWKGDEVLKGVWIKINYVVDEFNNIRSDFVNDGTVEYISGDVISYKDMFYTINAYGYGRPAIEVNELSTKPILSENKPDGFFKGLTVCKISL</sequence>
<name>A0A143HPS2_MICTH</name>
<gene>
    <name evidence="2" type="ORF">A3224_13760</name>
</gene>
<keyword evidence="1" id="KW-0732">Signal</keyword>
<organism evidence="2 3">
    <name type="scientific">Microbulbifer thermotolerans</name>
    <dbReference type="NCBI Taxonomy" id="252514"/>
    <lineage>
        <taxon>Bacteria</taxon>
        <taxon>Pseudomonadati</taxon>
        <taxon>Pseudomonadota</taxon>
        <taxon>Gammaproteobacteria</taxon>
        <taxon>Cellvibrionales</taxon>
        <taxon>Microbulbiferaceae</taxon>
        <taxon>Microbulbifer</taxon>
    </lineage>
</organism>
<dbReference type="STRING" id="252514.A3224_13760"/>
<dbReference type="Proteomes" id="UP000076077">
    <property type="component" value="Chromosome"/>
</dbReference>
<feature type="signal peptide" evidence="1">
    <location>
        <begin position="1"/>
        <end position="25"/>
    </location>
</feature>
<evidence type="ECO:0000256" key="1">
    <source>
        <dbReference type="SAM" id="SignalP"/>
    </source>
</evidence>
<protein>
    <submittedName>
        <fullName evidence="2">Uncharacterized protein</fullName>
    </submittedName>
</protein>
<feature type="chain" id="PRO_5007509509" evidence="1">
    <location>
        <begin position="26"/>
        <end position="219"/>
    </location>
</feature>
<keyword evidence="3" id="KW-1185">Reference proteome</keyword>
<evidence type="ECO:0000313" key="3">
    <source>
        <dbReference type="Proteomes" id="UP000076077"/>
    </source>
</evidence>
<dbReference type="EMBL" id="CP014864">
    <property type="protein sequence ID" value="AMX03496.1"/>
    <property type="molecule type" value="Genomic_DNA"/>
</dbReference>
<evidence type="ECO:0000313" key="2">
    <source>
        <dbReference type="EMBL" id="AMX03496.1"/>
    </source>
</evidence>